<evidence type="ECO:0000313" key="1">
    <source>
        <dbReference type="EMBL" id="CAF4059779.1"/>
    </source>
</evidence>
<dbReference type="Proteomes" id="UP000681967">
    <property type="component" value="Unassembled WGS sequence"/>
</dbReference>
<dbReference type="AlphaFoldDB" id="A0A8S2PKI5"/>
<proteinExistence type="predicted"/>
<comment type="caution">
    <text evidence="1">The sequence shown here is derived from an EMBL/GenBank/DDBJ whole genome shotgun (WGS) entry which is preliminary data.</text>
</comment>
<organism evidence="1 2">
    <name type="scientific">Rotaria magnacalcarata</name>
    <dbReference type="NCBI Taxonomy" id="392030"/>
    <lineage>
        <taxon>Eukaryota</taxon>
        <taxon>Metazoa</taxon>
        <taxon>Spiralia</taxon>
        <taxon>Gnathifera</taxon>
        <taxon>Rotifera</taxon>
        <taxon>Eurotatoria</taxon>
        <taxon>Bdelloidea</taxon>
        <taxon>Philodinida</taxon>
        <taxon>Philodinidae</taxon>
        <taxon>Rotaria</taxon>
    </lineage>
</organism>
<name>A0A8S2PKI5_9BILA</name>
<evidence type="ECO:0000313" key="2">
    <source>
        <dbReference type="Proteomes" id="UP000681967"/>
    </source>
</evidence>
<gene>
    <name evidence="1" type="ORF">BYL167_LOCUS16896</name>
</gene>
<protein>
    <submittedName>
        <fullName evidence="1">Uncharacterized protein</fullName>
    </submittedName>
</protein>
<feature type="non-terminal residue" evidence="1">
    <location>
        <position position="43"/>
    </location>
</feature>
<accession>A0A8S2PKI5</accession>
<reference evidence="1" key="1">
    <citation type="submission" date="2021-02" db="EMBL/GenBank/DDBJ databases">
        <authorList>
            <person name="Nowell W R."/>
        </authorList>
    </citation>
    <scope>NUCLEOTIDE SEQUENCE</scope>
</reference>
<dbReference type="EMBL" id="CAJOBH010006553">
    <property type="protein sequence ID" value="CAF4059779.1"/>
    <property type="molecule type" value="Genomic_DNA"/>
</dbReference>
<sequence>MPWFKGYEGRTVCKTFLEILDVIIQLRRFVDKPLRLSVQDIYK</sequence>